<keyword evidence="2" id="KW-0732">Signal</keyword>
<evidence type="ECO:0000313" key="4">
    <source>
        <dbReference type="Proteomes" id="UP000053660"/>
    </source>
</evidence>
<proteinExistence type="predicted"/>
<accession>A0A0B1TNB8</accession>
<organism evidence="3 4">
    <name type="scientific">Oesophagostomum dentatum</name>
    <name type="common">Nodular worm</name>
    <dbReference type="NCBI Taxonomy" id="61180"/>
    <lineage>
        <taxon>Eukaryota</taxon>
        <taxon>Metazoa</taxon>
        <taxon>Ecdysozoa</taxon>
        <taxon>Nematoda</taxon>
        <taxon>Chromadorea</taxon>
        <taxon>Rhabditida</taxon>
        <taxon>Rhabditina</taxon>
        <taxon>Rhabditomorpha</taxon>
        <taxon>Strongyloidea</taxon>
        <taxon>Strongylidae</taxon>
        <taxon>Oesophagostomum</taxon>
    </lineage>
</organism>
<protein>
    <submittedName>
        <fullName evidence="3">Uncharacterized protein</fullName>
    </submittedName>
</protein>
<sequence>MLYVFLVLAVISHALAHHEPQAANCVSCDSQPPEYYPQQQEEPYTPEYPNPPIPERPPVYPVYVPPYPYRARSSEGMIFFKVAAKFLKTHGRPFLEKRCGRCKYLKTSCIGAPNGFECYEANIKNYIDHHGCKSAILSCDNSTVPVALVTSNGDTLMEGVHAEKIVKCGRSERWCSRDSENHKVNFRTVRCIVGQAQPQTPPTGFPLPGHPMPGLPGKPHFHPHKGGFGRPHRNPHTTTPPTDSTAAAVTVNQ</sequence>
<dbReference type="EMBL" id="KN549432">
    <property type="protein sequence ID" value="KHJ97576.1"/>
    <property type="molecule type" value="Genomic_DNA"/>
</dbReference>
<feature type="chain" id="PRO_5002061975" evidence="2">
    <location>
        <begin position="17"/>
        <end position="253"/>
    </location>
</feature>
<reference evidence="3 4" key="1">
    <citation type="submission" date="2014-03" db="EMBL/GenBank/DDBJ databases">
        <title>Draft genome of the hookworm Oesophagostomum dentatum.</title>
        <authorList>
            <person name="Mitreva M."/>
        </authorList>
    </citation>
    <scope>NUCLEOTIDE SEQUENCE [LARGE SCALE GENOMIC DNA]</scope>
    <source>
        <strain evidence="3 4">OD-Hann</strain>
    </source>
</reference>
<dbReference type="AlphaFoldDB" id="A0A0B1TNB8"/>
<feature type="compositionally biased region" description="Low complexity" evidence="1">
    <location>
        <begin position="236"/>
        <end position="253"/>
    </location>
</feature>
<feature type="signal peptide" evidence="2">
    <location>
        <begin position="1"/>
        <end position="16"/>
    </location>
</feature>
<keyword evidence="4" id="KW-1185">Reference proteome</keyword>
<evidence type="ECO:0000256" key="1">
    <source>
        <dbReference type="SAM" id="MobiDB-lite"/>
    </source>
</evidence>
<evidence type="ECO:0000313" key="3">
    <source>
        <dbReference type="EMBL" id="KHJ97576.1"/>
    </source>
</evidence>
<feature type="compositionally biased region" description="Basic residues" evidence="1">
    <location>
        <begin position="222"/>
        <end position="235"/>
    </location>
</feature>
<evidence type="ECO:0000256" key="2">
    <source>
        <dbReference type="SAM" id="SignalP"/>
    </source>
</evidence>
<name>A0A0B1TNB8_OESDE</name>
<dbReference type="Proteomes" id="UP000053660">
    <property type="component" value="Unassembled WGS sequence"/>
</dbReference>
<gene>
    <name evidence="3" type="ORF">OESDEN_02440</name>
</gene>
<feature type="region of interest" description="Disordered" evidence="1">
    <location>
        <begin position="222"/>
        <end position="253"/>
    </location>
</feature>
<dbReference type="OrthoDB" id="5850045at2759"/>